<dbReference type="CDD" id="cd05251">
    <property type="entry name" value="NmrA_like_SDR_a"/>
    <property type="match status" value="1"/>
</dbReference>
<dbReference type="InterPro" id="IPR051164">
    <property type="entry name" value="NmrA-like_oxidored"/>
</dbReference>
<dbReference type="PANTHER" id="PTHR42748">
    <property type="entry name" value="NITROGEN METABOLITE REPRESSION PROTEIN NMRA FAMILY MEMBER"/>
    <property type="match status" value="1"/>
</dbReference>
<proteinExistence type="inferred from homology"/>
<comment type="caution">
    <text evidence="4">The sequence shown here is derived from an EMBL/GenBank/DDBJ whole genome shotgun (WGS) entry which is preliminary data.</text>
</comment>
<dbReference type="InterPro" id="IPR008030">
    <property type="entry name" value="NmrA-like"/>
</dbReference>
<dbReference type="RefSeq" id="WP_188586952.1">
    <property type="nucleotide sequence ID" value="NZ_BMGC01000018.1"/>
</dbReference>
<dbReference type="EMBL" id="BMGC01000018">
    <property type="protein sequence ID" value="GGB36242.1"/>
    <property type="molecule type" value="Genomic_DNA"/>
</dbReference>
<evidence type="ECO:0000256" key="2">
    <source>
        <dbReference type="ARBA" id="ARBA00022857"/>
    </source>
</evidence>
<keyword evidence="5" id="KW-1185">Reference proteome</keyword>
<sequence>MSDEFVILGATGGQGGAVARQLLRTGHRVRAVVRNPESTRSRELVEAGAQLAVADLTKVDQLAEAFADTAGVFAVTTPFEDGEDAELAQGDAILTAATRSEVRHLVFSSVAASAAFTGVPHFDTKHRIEVALQETSLRYTILGCTYFYDNMMGDRDAIDQGVLMMPIPTDAQLQQMSRDDLGQFVTAVFDAPDDFGGQRISLASDSVTPTQMAQTLTEVLGHRVQAESYDPDRIDNVDMRTMWKYYADHRSFVDIDDLHSRYPSIGWTSFAQWAQGALG</sequence>
<dbReference type="SUPFAM" id="SSF51735">
    <property type="entry name" value="NAD(P)-binding Rossmann-fold domains"/>
    <property type="match status" value="1"/>
</dbReference>
<evidence type="ECO:0000256" key="1">
    <source>
        <dbReference type="ARBA" id="ARBA00006328"/>
    </source>
</evidence>
<evidence type="ECO:0000313" key="5">
    <source>
        <dbReference type="Proteomes" id="UP000621454"/>
    </source>
</evidence>
<dbReference type="Pfam" id="PF05368">
    <property type="entry name" value="NmrA"/>
    <property type="match status" value="1"/>
</dbReference>
<feature type="domain" description="NmrA-like" evidence="3">
    <location>
        <begin position="4"/>
        <end position="261"/>
    </location>
</feature>
<accession>A0A916WWY4</accession>
<dbReference type="Gene3D" id="3.90.25.10">
    <property type="entry name" value="UDP-galactose 4-epimerase, domain 1"/>
    <property type="match status" value="1"/>
</dbReference>
<name>A0A916WWY4_9ACTN</name>
<protein>
    <recommendedName>
        <fullName evidence="3">NmrA-like domain-containing protein</fullName>
    </recommendedName>
</protein>
<organism evidence="4 5">
    <name type="scientific">Gordonia jinhuaensis</name>
    <dbReference type="NCBI Taxonomy" id="1517702"/>
    <lineage>
        <taxon>Bacteria</taxon>
        <taxon>Bacillati</taxon>
        <taxon>Actinomycetota</taxon>
        <taxon>Actinomycetes</taxon>
        <taxon>Mycobacteriales</taxon>
        <taxon>Gordoniaceae</taxon>
        <taxon>Gordonia</taxon>
    </lineage>
</organism>
<dbReference type="AlphaFoldDB" id="A0A916WWY4"/>
<dbReference type="Gene3D" id="3.40.50.720">
    <property type="entry name" value="NAD(P)-binding Rossmann-like Domain"/>
    <property type="match status" value="1"/>
</dbReference>
<dbReference type="InterPro" id="IPR036291">
    <property type="entry name" value="NAD(P)-bd_dom_sf"/>
</dbReference>
<dbReference type="PANTHER" id="PTHR42748:SF7">
    <property type="entry name" value="NMRA LIKE REDOX SENSOR 1-RELATED"/>
    <property type="match status" value="1"/>
</dbReference>
<evidence type="ECO:0000313" key="4">
    <source>
        <dbReference type="EMBL" id="GGB36242.1"/>
    </source>
</evidence>
<evidence type="ECO:0000259" key="3">
    <source>
        <dbReference type="Pfam" id="PF05368"/>
    </source>
</evidence>
<reference evidence="4" key="2">
    <citation type="submission" date="2020-09" db="EMBL/GenBank/DDBJ databases">
        <authorList>
            <person name="Sun Q."/>
            <person name="Zhou Y."/>
        </authorList>
    </citation>
    <scope>NUCLEOTIDE SEQUENCE</scope>
    <source>
        <strain evidence="4">CGMCC 1.12827</strain>
    </source>
</reference>
<dbReference type="Proteomes" id="UP000621454">
    <property type="component" value="Unassembled WGS sequence"/>
</dbReference>
<gene>
    <name evidence="4" type="ORF">GCM10011489_25290</name>
</gene>
<keyword evidence="2" id="KW-0521">NADP</keyword>
<reference evidence="4" key="1">
    <citation type="journal article" date="2014" name="Int. J. Syst. Evol. Microbiol.">
        <title>Complete genome sequence of Corynebacterium casei LMG S-19264T (=DSM 44701T), isolated from a smear-ripened cheese.</title>
        <authorList>
            <consortium name="US DOE Joint Genome Institute (JGI-PGF)"/>
            <person name="Walter F."/>
            <person name="Albersmeier A."/>
            <person name="Kalinowski J."/>
            <person name="Ruckert C."/>
        </authorList>
    </citation>
    <scope>NUCLEOTIDE SEQUENCE</scope>
    <source>
        <strain evidence="4">CGMCC 1.12827</strain>
    </source>
</reference>
<comment type="similarity">
    <text evidence="1">Belongs to the NmrA-type oxidoreductase family.</text>
</comment>